<evidence type="ECO:0000256" key="1">
    <source>
        <dbReference type="SAM" id="SignalP"/>
    </source>
</evidence>
<feature type="signal peptide" evidence="1">
    <location>
        <begin position="1"/>
        <end position="22"/>
    </location>
</feature>
<dbReference type="EMBL" id="KK102509">
    <property type="protein sequence ID" value="KIY97581.1"/>
    <property type="molecule type" value="Genomic_DNA"/>
</dbReference>
<dbReference type="AlphaFoldDB" id="A0A0D2M993"/>
<reference evidence="2 3" key="1">
    <citation type="journal article" date="2013" name="BMC Genomics">
        <title>Reconstruction of the lipid metabolism for the microalga Monoraphidium neglectum from its genome sequence reveals characteristics suitable for biofuel production.</title>
        <authorList>
            <person name="Bogen C."/>
            <person name="Al-Dilaimi A."/>
            <person name="Albersmeier A."/>
            <person name="Wichmann J."/>
            <person name="Grundmann M."/>
            <person name="Rupp O."/>
            <person name="Lauersen K.J."/>
            <person name="Blifernez-Klassen O."/>
            <person name="Kalinowski J."/>
            <person name="Goesmann A."/>
            <person name="Mussgnug J.H."/>
            <person name="Kruse O."/>
        </authorList>
    </citation>
    <scope>NUCLEOTIDE SEQUENCE [LARGE SCALE GENOMIC DNA]</scope>
    <source>
        <strain evidence="2 3">SAG 48.87</strain>
    </source>
</reference>
<feature type="chain" id="PRO_5002247575" evidence="1">
    <location>
        <begin position="23"/>
        <end position="149"/>
    </location>
</feature>
<keyword evidence="1" id="KW-0732">Signal</keyword>
<accession>A0A0D2M993</accession>
<proteinExistence type="predicted"/>
<dbReference type="Proteomes" id="UP000054498">
    <property type="component" value="Unassembled WGS sequence"/>
</dbReference>
<dbReference type="KEGG" id="mng:MNEG_10380"/>
<evidence type="ECO:0000313" key="3">
    <source>
        <dbReference type="Proteomes" id="UP000054498"/>
    </source>
</evidence>
<sequence>MQTRSLLLCAAAVVLLASAAEASRLLSEPALASAGRRLAQNSLNFMRADIKAADPYYTNRVTPTVRQAPPGVVVVPLPSIGNRDPSEDKKRAAKEAAYQSFRPYGWSAPELGEDVEDGASDDALEAPAPKVSWVSFSWGGVETWGKKRH</sequence>
<dbReference type="RefSeq" id="XP_013896601.1">
    <property type="nucleotide sequence ID" value="XM_014041147.1"/>
</dbReference>
<evidence type="ECO:0000313" key="2">
    <source>
        <dbReference type="EMBL" id="KIY97581.1"/>
    </source>
</evidence>
<keyword evidence="3" id="KW-1185">Reference proteome</keyword>
<organism evidence="2 3">
    <name type="scientific">Monoraphidium neglectum</name>
    <dbReference type="NCBI Taxonomy" id="145388"/>
    <lineage>
        <taxon>Eukaryota</taxon>
        <taxon>Viridiplantae</taxon>
        <taxon>Chlorophyta</taxon>
        <taxon>core chlorophytes</taxon>
        <taxon>Chlorophyceae</taxon>
        <taxon>CS clade</taxon>
        <taxon>Sphaeropleales</taxon>
        <taxon>Selenastraceae</taxon>
        <taxon>Monoraphidium</taxon>
    </lineage>
</organism>
<protein>
    <submittedName>
        <fullName evidence="2">Uncharacterized protein</fullName>
    </submittedName>
</protein>
<name>A0A0D2M993_9CHLO</name>
<dbReference type="GeneID" id="25727537"/>
<gene>
    <name evidence="2" type="ORF">MNEG_10380</name>
</gene>